<protein>
    <submittedName>
        <fullName evidence="1">Uncharacterized protein</fullName>
    </submittedName>
</protein>
<proteinExistence type="predicted"/>
<dbReference type="EMBL" id="QWKH01000013">
    <property type="protein sequence ID" value="NBI34084.1"/>
    <property type="molecule type" value="Genomic_DNA"/>
</dbReference>
<evidence type="ECO:0000313" key="1">
    <source>
        <dbReference type="EMBL" id="NBI34084.1"/>
    </source>
</evidence>
<organism evidence="1">
    <name type="scientific">Muribaculaceae bacterium Z82</name>
    <dbReference type="NCBI Taxonomy" id="2304548"/>
    <lineage>
        <taxon>Bacteria</taxon>
        <taxon>Pseudomonadati</taxon>
        <taxon>Bacteroidota</taxon>
        <taxon>Bacteroidia</taxon>
        <taxon>Bacteroidales</taxon>
        <taxon>Muribaculaceae</taxon>
    </lineage>
</organism>
<comment type="caution">
    <text evidence="1">The sequence shown here is derived from an EMBL/GenBank/DDBJ whole genome shotgun (WGS) entry which is preliminary data.</text>
</comment>
<sequence length="89" mass="8982">MSILNQKALSSLGNLDEADKAYCLKLSKHLENMGLSAGMVSSAVSALADGDNVPTFIPCVATPSQFGAGKADAPAAQKTPGFEEAVAAA</sequence>
<gene>
    <name evidence="1" type="ORF">D1639_03360</name>
</gene>
<reference evidence="1" key="1">
    <citation type="submission" date="2018-08" db="EMBL/GenBank/DDBJ databases">
        <title>Murine metabolic-syndrome-specific gut microbial biobank.</title>
        <authorList>
            <person name="Liu C."/>
        </authorList>
    </citation>
    <scope>NUCLEOTIDE SEQUENCE [LARGE SCALE GENOMIC DNA]</scope>
    <source>
        <strain evidence="1">Z82</strain>
    </source>
</reference>
<name>A0A7C9NA58_9BACT</name>
<accession>A0A7C9NA58</accession>
<dbReference type="AlphaFoldDB" id="A0A7C9NA58"/>